<dbReference type="InterPro" id="IPR018649">
    <property type="entry name" value="SHOCT"/>
</dbReference>
<dbReference type="RefSeq" id="WP_246348188.1">
    <property type="nucleotide sequence ID" value="NZ_JACHEX010000002.1"/>
</dbReference>
<dbReference type="EMBL" id="JACHEX010000002">
    <property type="protein sequence ID" value="MBB6062379.1"/>
    <property type="molecule type" value="Genomic_DNA"/>
</dbReference>
<evidence type="ECO:0000259" key="1">
    <source>
        <dbReference type="Pfam" id="PF09851"/>
    </source>
</evidence>
<keyword evidence="3" id="KW-1185">Reference proteome</keyword>
<dbReference type="Proteomes" id="UP000555828">
    <property type="component" value="Unassembled WGS sequence"/>
</dbReference>
<dbReference type="AlphaFoldDB" id="A0A841GRR1"/>
<dbReference type="Pfam" id="PF09851">
    <property type="entry name" value="SHOCT"/>
    <property type="match status" value="1"/>
</dbReference>
<gene>
    <name evidence="2" type="ORF">HNP65_000817</name>
</gene>
<organism evidence="2 3">
    <name type="scientific">Thermosipho japonicus</name>
    <dbReference type="NCBI Taxonomy" id="90323"/>
    <lineage>
        <taxon>Bacteria</taxon>
        <taxon>Thermotogati</taxon>
        <taxon>Thermotogota</taxon>
        <taxon>Thermotogae</taxon>
        <taxon>Thermotogales</taxon>
        <taxon>Fervidobacteriaceae</taxon>
        <taxon>Thermosipho</taxon>
    </lineage>
</organism>
<proteinExistence type="predicted"/>
<evidence type="ECO:0000313" key="2">
    <source>
        <dbReference type="EMBL" id="MBB6062379.1"/>
    </source>
</evidence>
<protein>
    <submittedName>
        <fullName evidence="2">Putative membrane protein</fullName>
    </submittedName>
</protein>
<feature type="domain" description="SHOCT" evidence="1">
    <location>
        <begin position="32"/>
        <end position="54"/>
    </location>
</feature>
<comment type="caution">
    <text evidence="2">The sequence shown here is derived from an EMBL/GenBank/DDBJ whole genome shotgun (WGS) entry which is preliminary data.</text>
</comment>
<accession>A0A841GRR1</accession>
<sequence>MMLFGLILLAVILYIIFKTFKPSFKGEFEDSALKILNEKLAKGEITEEEYERKKGLIMKGRF</sequence>
<name>A0A841GRR1_9BACT</name>
<evidence type="ECO:0000313" key="3">
    <source>
        <dbReference type="Proteomes" id="UP000555828"/>
    </source>
</evidence>
<reference evidence="2 3" key="1">
    <citation type="submission" date="2020-08" db="EMBL/GenBank/DDBJ databases">
        <title>Genomic Encyclopedia of Type Strains, Phase IV (KMG-IV): sequencing the most valuable type-strain genomes for metagenomic binning, comparative biology and taxonomic classification.</title>
        <authorList>
            <person name="Goeker M."/>
        </authorList>
    </citation>
    <scope>NUCLEOTIDE SEQUENCE [LARGE SCALE GENOMIC DNA]</scope>
    <source>
        <strain evidence="2 3">DSM 13481</strain>
    </source>
</reference>